<organism evidence="1 2">
    <name type="scientific">Caldifermentibacillus hisashii</name>
    <dbReference type="NCBI Taxonomy" id="996558"/>
    <lineage>
        <taxon>Bacteria</taxon>
        <taxon>Bacillati</taxon>
        <taxon>Bacillota</taxon>
        <taxon>Bacilli</taxon>
        <taxon>Bacillales</taxon>
        <taxon>Bacillaceae</taxon>
        <taxon>Caldifermentibacillus</taxon>
    </lineage>
</organism>
<keyword evidence="2" id="KW-1185">Reference proteome</keyword>
<dbReference type="RefSeq" id="WP_342021146.1">
    <property type="nucleotide sequence ID" value="NZ_JBBYAK010000002.1"/>
</dbReference>
<dbReference type="EMBL" id="JBBYAK010000002">
    <property type="protein sequence ID" value="MEL3959510.1"/>
    <property type="molecule type" value="Genomic_DNA"/>
</dbReference>
<proteinExistence type="predicted"/>
<name>A0ABU9K430_9BACI</name>
<protein>
    <submittedName>
        <fullName evidence="1">Uncharacterized protein</fullName>
    </submittedName>
</protein>
<reference evidence="1 2" key="1">
    <citation type="submission" date="2024-03" db="EMBL/GenBank/DDBJ databases">
        <title>Bacilli Hybrid Assemblies.</title>
        <authorList>
            <person name="Kovac J."/>
        </authorList>
    </citation>
    <scope>NUCLEOTIDE SEQUENCE [LARGE SCALE GENOMIC DNA]</scope>
    <source>
        <strain evidence="1 2">FSL M8-0022</strain>
    </source>
</reference>
<gene>
    <name evidence="1" type="ORF">NST17_20370</name>
</gene>
<accession>A0ABU9K430</accession>
<sequence length="107" mass="12587">MKVKTFENGLVVKHRKSAIIFENYNGKKEGEEKFEYIFSPDGFRKFANYIKEIASEAWSNVVPKEADSWGSDYAEYYDRKYDDNGDLVIIKNGIRIYAPYWSTDTLY</sequence>
<comment type="caution">
    <text evidence="1">The sequence shown here is derived from an EMBL/GenBank/DDBJ whole genome shotgun (WGS) entry which is preliminary data.</text>
</comment>
<evidence type="ECO:0000313" key="2">
    <source>
        <dbReference type="Proteomes" id="UP001459714"/>
    </source>
</evidence>
<dbReference type="Proteomes" id="UP001459714">
    <property type="component" value="Unassembled WGS sequence"/>
</dbReference>
<evidence type="ECO:0000313" key="1">
    <source>
        <dbReference type="EMBL" id="MEL3959510.1"/>
    </source>
</evidence>